<protein>
    <recommendedName>
        <fullName evidence="3">Glycosyl hydrolase catalytic core</fullName>
    </recommendedName>
</protein>
<proteinExistence type="predicted"/>
<dbReference type="RefSeq" id="WP_045270705.1">
    <property type="nucleotide sequence ID" value="NZ_JYIX01000024.1"/>
</dbReference>
<comment type="caution">
    <text evidence="1">The sequence shown here is derived from an EMBL/GenBank/DDBJ whole genome shotgun (WGS) entry which is preliminary data.</text>
</comment>
<organism evidence="1 2">
    <name type="scientific">Microbacterium azadirachtae</name>
    <dbReference type="NCBI Taxonomy" id="582680"/>
    <lineage>
        <taxon>Bacteria</taxon>
        <taxon>Bacillati</taxon>
        <taxon>Actinomycetota</taxon>
        <taxon>Actinomycetes</taxon>
        <taxon>Micrococcales</taxon>
        <taxon>Microbacteriaceae</taxon>
        <taxon>Microbacterium</taxon>
    </lineage>
</organism>
<dbReference type="AlphaFoldDB" id="A0A0F0LSH5"/>
<dbReference type="PATRIC" id="fig|582680.6.peg.595"/>
<evidence type="ECO:0000313" key="2">
    <source>
        <dbReference type="Proteomes" id="UP000033740"/>
    </source>
</evidence>
<evidence type="ECO:0000313" key="1">
    <source>
        <dbReference type="EMBL" id="KJL35195.1"/>
    </source>
</evidence>
<dbReference type="PROSITE" id="PS51318">
    <property type="entry name" value="TAT"/>
    <property type="match status" value="1"/>
</dbReference>
<keyword evidence="2" id="KW-1185">Reference proteome</keyword>
<dbReference type="InterPro" id="IPR006311">
    <property type="entry name" value="TAT_signal"/>
</dbReference>
<dbReference type="InterPro" id="IPR017853">
    <property type="entry name" value="GH"/>
</dbReference>
<gene>
    <name evidence="1" type="ORF">RS86_00578</name>
</gene>
<dbReference type="Proteomes" id="UP000033740">
    <property type="component" value="Unassembled WGS sequence"/>
</dbReference>
<evidence type="ECO:0008006" key="3">
    <source>
        <dbReference type="Google" id="ProtNLM"/>
    </source>
</evidence>
<dbReference type="STRING" id="582680.RS86_00578"/>
<accession>A0A0F0LSH5</accession>
<name>A0A0F0LSH5_9MICO</name>
<dbReference type="EMBL" id="JYIX01000024">
    <property type="protein sequence ID" value="KJL35195.1"/>
    <property type="molecule type" value="Genomic_DNA"/>
</dbReference>
<sequence>MTNGNEGTAGFTRRGFLGATFAAGALLVAAQSPIRANAAAGDVTLSADGVSIVASPGGRIAIRDGSGVIRMQGSKFQTKDTATGIQVSTGGTPALVALADGTPAIRMDYTMPTAAGTIAVYGLFSISTRHVRLEWHASGSGAFIPDGFLFSRAILSATEPDGYVALTEWKRDTGGGIPFEDAVGVAHTSAWGALHGLLILDRSRQSWTNSTWVHAPGALQSDGTIMSRADFFFSDKRPSAVASIGTAQDLGIEVWTDRTFGLWDSAGQQLTVSAQVANGTAADRAVDLVWWARDFNGTVLASQTVPVVVPTSGTLDHSFTLTAPGSGFIVTEVAAVSGGTEAFARTNLAAIPPRDHPATADSMFGMANYPWLQVPSATAVLDLWQSIGVDRVRIAYDGGPGLPPSAFDTRGMTHNIELQPSLTATAAEATAWASANTATAVAAGAEYFEVGNELNRPFNTGTAAQAYVDKALRPVHDRVVATGASLKLLNNGLAGMDEPWVQNFHAAGGWDLIDGIAFHPGRGNFTPDYVPQDPVDAGANGTYWNFLGGLRRLKALVAQYGPKEIWMTEAYACTKPNAWWYDTYRHAAENVFLSLALAKAEGVRCVCWYQFHDSVLGNPQVANPADAEYHYGLMNRDTSAKPSLLAYANAARLLDRATFVRWLDFADDHNKGLLFDAPDGGFAVLWNRADGYILNADHDPAGSTFPAPELWLDPWPTKTTLVVPATGMSVTRIDCIGQETALASGAGTVALTLDGAPRIYRGLDCSGTQLGA</sequence>
<dbReference type="Gene3D" id="3.20.20.80">
    <property type="entry name" value="Glycosidases"/>
    <property type="match status" value="1"/>
</dbReference>
<dbReference type="SUPFAM" id="SSF51445">
    <property type="entry name" value="(Trans)glycosidases"/>
    <property type="match status" value="1"/>
</dbReference>
<reference evidence="1 2" key="1">
    <citation type="submission" date="2015-02" db="EMBL/GenBank/DDBJ databases">
        <title>Draft genome sequences of ten Microbacterium spp. with emphasis on heavy metal contaminated environments.</title>
        <authorList>
            <person name="Corretto E."/>
        </authorList>
    </citation>
    <scope>NUCLEOTIDE SEQUENCE [LARGE SCALE GENOMIC DNA]</scope>
    <source>
        <strain evidence="1 2">ARN176</strain>
    </source>
</reference>